<gene>
    <name evidence="1" type="ORF">BDM02DRAFT_3123509</name>
</gene>
<organism evidence="1 2">
    <name type="scientific">Thelephora ganbajun</name>
    <name type="common">Ganba fungus</name>
    <dbReference type="NCBI Taxonomy" id="370292"/>
    <lineage>
        <taxon>Eukaryota</taxon>
        <taxon>Fungi</taxon>
        <taxon>Dikarya</taxon>
        <taxon>Basidiomycota</taxon>
        <taxon>Agaricomycotina</taxon>
        <taxon>Agaricomycetes</taxon>
        <taxon>Thelephorales</taxon>
        <taxon>Thelephoraceae</taxon>
        <taxon>Thelephora</taxon>
    </lineage>
</organism>
<proteinExistence type="predicted"/>
<evidence type="ECO:0000313" key="1">
    <source>
        <dbReference type="EMBL" id="KAF9643402.1"/>
    </source>
</evidence>
<sequence length="99" mass="11224">MIAPRPVIDWEPSALLAPRKEFPSVSSWLWWGQISGWRSHTTNWVLLEAPPLIRLADSGYVRPWIRSRTETFLQGSTLGLNVWWSMLAFLVGGAGTRSC</sequence>
<reference evidence="1" key="1">
    <citation type="submission" date="2019-10" db="EMBL/GenBank/DDBJ databases">
        <authorList>
            <consortium name="DOE Joint Genome Institute"/>
            <person name="Kuo A."/>
            <person name="Miyauchi S."/>
            <person name="Kiss E."/>
            <person name="Drula E."/>
            <person name="Kohler A."/>
            <person name="Sanchez-Garcia M."/>
            <person name="Andreopoulos B."/>
            <person name="Barry K.W."/>
            <person name="Bonito G."/>
            <person name="Buee M."/>
            <person name="Carver A."/>
            <person name="Chen C."/>
            <person name="Cichocki N."/>
            <person name="Clum A."/>
            <person name="Culley D."/>
            <person name="Crous P.W."/>
            <person name="Fauchery L."/>
            <person name="Girlanda M."/>
            <person name="Hayes R."/>
            <person name="Keri Z."/>
            <person name="Labutti K."/>
            <person name="Lipzen A."/>
            <person name="Lombard V."/>
            <person name="Magnuson J."/>
            <person name="Maillard F."/>
            <person name="Morin E."/>
            <person name="Murat C."/>
            <person name="Nolan M."/>
            <person name="Ohm R."/>
            <person name="Pangilinan J."/>
            <person name="Pereira M."/>
            <person name="Perotto S."/>
            <person name="Peter M."/>
            <person name="Riley R."/>
            <person name="Sitrit Y."/>
            <person name="Stielow B."/>
            <person name="Szollosi G."/>
            <person name="Zifcakova L."/>
            <person name="Stursova M."/>
            <person name="Spatafora J.W."/>
            <person name="Tedersoo L."/>
            <person name="Vaario L.-M."/>
            <person name="Yamada A."/>
            <person name="Yan M."/>
            <person name="Wang P."/>
            <person name="Xu J."/>
            <person name="Bruns T."/>
            <person name="Baldrian P."/>
            <person name="Vilgalys R."/>
            <person name="Henrissat B."/>
            <person name="Grigoriev I.V."/>
            <person name="Hibbett D."/>
            <person name="Nagy L.G."/>
            <person name="Martin F.M."/>
        </authorList>
    </citation>
    <scope>NUCLEOTIDE SEQUENCE</scope>
    <source>
        <strain evidence="1">P2</strain>
    </source>
</reference>
<dbReference type="Proteomes" id="UP000886501">
    <property type="component" value="Unassembled WGS sequence"/>
</dbReference>
<reference evidence="1" key="2">
    <citation type="journal article" date="2020" name="Nat. Commun.">
        <title>Large-scale genome sequencing of mycorrhizal fungi provides insights into the early evolution of symbiotic traits.</title>
        <authorList>
            <person name="Miyauchi S."/>
            <person name="Kiss E."/>
            <person name="Kuo A."/>
            <person name="Drula E."/>
            <person name="Kohler A."/>
            <person name="Sanchez-Garcia M."/>
            <person name="Morin E."/>
            <person name="Andreopoulos B."/>
            <person name="Barry K.W."/>
            <person name="Bonito G."/>
            <person name="Buee M."/>
            <person name="Carver A."/>
            <person name="Chen C."/>
            <person name="Cichocki N."/>
            <person name="Clum A."/>
            <person name="Culley D."/>
            <person name="Crous P.W."/>
            <person name="Fauchery L."/>
            <person name="Girlanda M."/>
            <person name="Hayes R.D."/>
            <person name="Keri Z."/>
            <person name="LaButti K."/>
            <person name="Lipzen A."/>
            <person name="Lombard V."/>
            <person name="Magnuson J."/>
            <person name="Maillard F."/>
            <person name="Murat C."/>
            <person name="Nolan M."/>
            <person name="Ohm R.A."/>
            <person name="Pangilinan J."/>
            <person name="Pereira M.F."/>
            <person name="Perotto S."/>
            <person name="Peter M."/>
            <person name="Pfister S."/>
            <person name="Riley R."/>
            <person name="Sitrit Y."/>
            <person name="Stielow J.B."/>
            <person name="Szollosi G."/>
            <person name="Zifcakova L."/>
            <person name="Stursova M."/>
            <person name="Spatafora J.W."/>
            <person name="Tedersoo L."/>
            <person name="Vaario L.M."/>
            <person name="Yamada A."/>
            <person name="Yan M."/>
            <person name="Wang P."/>
            <person name="Xu J."/>
            <person name="Bruns T."/>
            <person name="Baldrian P."/>
            <person name="Vilgalys R."/>
            <person name="Dunand C."/>
            <person name="Henrissat B."/>
            <person name="Grigoriev I.V."/>
            <person name="Hibbett D."/>
            <person name="Nagy L.G."/>
            <person name="Martin F.M."/>
        </authorList>
    </citation>
    <scope>NUCLEOTIDE SEQUENCE</scope>
    <source>
        <strain evidence="1">P2</strain>
    </source>
</reference>
<keyword evidence="2" id="KW-1185">Reference proteome</keyword>
<protein>
    <submittedName>
        <fullName evidence="1">Uncharacterized protein</fullName>
    </submittedName>
</protein>
<comment type="caution">
    <text evidence="1">The sequence shown here is derived from an EMBL/GenBank/DDBJ whole genome shotgun (WGS) entry which is preliminary data.</text>
</comment>
<evidence type="ECO:0000313" key="2">
    <source>
        <dbReference type="Proteomes" id="UP000886501"/>
    </source>
</evidence>
<dbReference type="EMBL" id="MU118230">
    <property type="protein sequence ID" value="KAF9643402.1"/>
    <property type="molecule type" value="Genomic_DNA"/>
</dbReference>
<name>A0ACB6Z1M5_THEGA</name>
<accession>A0ACB6Z1M5</accession>